<evidence type="ECO:0000256" key="1">
    <source>
        <dbReference type="SAM" id="MobiDB-lite"/>
    </source>
</evidence>
<comment type="caution">
    <text evidence="3">The sequence shown here is derived from an EMBL/GenBank/DDBJ whole genome shotgun (WGS) entry which is preliminary data.</text>
</comment>
<protein>
    <submittedName>
        <fullName evidence="3">DUF3159 domain-containing protein</fullName>
    </submittedName>
</protein>
<dbReference type="Pfam" id="PF11361">
    <property type="entry name" value="DUF3159"/>
    <property type="match status" value="1"/>
</dbReference>
<dbReference type="Proteomes" id="UP001183610">
    <property type="component" value="Unassembled WGS sequence"/>
</dbReference>
<dbReference type="EMBL" id="JAVRET010000032">
    <property type="protein sequence ID" value="MDT0410481.1"/>
    <property type="molecule type" value="Genomic_DNA"/>
</dbReference>
<keyword evidence="2" id="KW-1133">Transmembrane helix</keyword>
<dbReference type="RefSeq" id="WP_010275930.1">
    <property type="nucleotide sequence ID" value="NZ_JAVRET010000032.1"/>
</dbReference>
<name>A0ABU2R1A3_9ACTN</name>
<evidence type="ECO:0000256" key="2">
    <source>
        <dbReference type="SAM" id="Phobius"/>
    </source>
</evidence>
<proteinExistence type="predicted"/>
<feature type="region of interest" description="Disordered" evidence="1">
    <location>
        <begin position="205"/>
        <end position="276"/>
    </location>
</feature>
<keyword evidence="2" id="KW-0812">Transmembrane</keyword>
<keyword evidence="2" id="KW-0472">Membrane</keyword>
<organism evidence="3 4">
    <name type="scientific">Streptomyces evansiae</name>
    <dbReference type="NCBI Taxonomy" id="3075535"/>
    <lineage>
        <taxon>Bacteria</taxon>
        <taxon>Bacillati</taxon>
        <taxon>Actinomycetota</taxon>
        <taxon>Actinomycetes</taxon>
        <taxon>Kitasatosporales</taxon>
        <taxon>Streptomycetaceae</taxon>
        <taxon>Streptomyces</taxon>
    </lineage>
</organism>
<feature type="compositionally biased region" description="Basic and acidic residues" evidence="1">
    <location>
        <begin position="205"/>
        <end position="222"/>
    </location>
</feature>
<feature type="transmembrane region" description="Helical" evidence="2">
    <location>
        <begin position="30"/>
        <end position="58"/>
    </location>
</feature>
<dbReference type="InterPro" id="IPR016566">
    <property type="entry name" value="UCP010219"/>
</dbReference>
<accession>A0ABU2R1A3</accession>
<feature type="transmembrane region" description="Helical" evidence="2">
    <location>
        <begin position="172"/>
        <end position="196"/>
    </location>
</feature>
<sequence length="276" mass="29221">MNARPGKNPRPTMMDQLGGPRGLLYTGLPIIAFVVANAAFGLTAAIVTAMAVAVGLAVLRLVRKESVQPAIGGIIGVGTASLVAWKTGSAKGYFLLGIWFSLAAAVVLLLSVLIRRPLAGYVWSALNRQGQEWREDRIVRRGYDIATLALFAVFAARFVVQQWLYDHDSTGWLAFARIAMGYPLLALALLVVVWAVRRATKRSAGLREAEARQETREAEARQGARGTEGYGRPAGAPDGAVRGGIGAARIGPAEGPGTPWGRSARGPAAPGSDPRI</sequence>
<feature type="transmembrane region" description="Helical" evidence="2">
    <location>
        <begin position="142"/>
        <end position="160"/>
    </location>
</feature>
<keyword evidence="4" id="KW-1185">Reference proteome</keyword>
<feature type="transmembrane region" description="Helical" evidence="2">
    <location>
        <begin position="70"/>
        <end position="87"/>
    </location>
</feature>
<evidence type="ECO:0000313" key="4">
    <source>
        <dbReference type="Proteomes" id="UP001183610"/>
    </source>
</evidence>
<gene>
    <name evidence="3" type="ORF">RM698_15645</name>
</gene>
<reference evidence="4" key="1">
    <citation type="submission" date="2023-07" db="EMBL/GenBank/DDBJ databases">
        <title>30 novel species of actinomycetes from the DSMZ collection.</title>
        <authorList>
            <person name="Nouioui I."/>
        </authorList>
    </citation>
    <scope>NUCLEOTIDE SEQUENCE [LARGE SCALE GENOMIC DNA]</scope>
    <source>
        <strain evidence="4">DSM 41979</strain>
    </source>
</reference>
<feature type="transmembrane region" description="Helical" evidence="2">
    <location>
        <begin position="93"/>
        <end position="114"/>
    </location>
</feature>
<evidence type="ECO:0000313" key="3">
    <source>
        <dbReference type="EMBL" id="MDT0410481.1"/>
    </source>
</evidence>
<feature type="compositionally biased region" description="Low complexity" evidence="1">
    <location>
        <begin position="247"/>
        <end position="257"/>
    </location>
</feature>